<feature type="coiled-coil region" evidence="1">
    <location>
        <begin position="24"/>
        <end position="118"/>
    </location>
</feature>
<feature type="coiled-coil region" evidence="1">
    <location>
        <begin position="151"/>
        <end position="178"/>
    </location>
</feature>
<reference evidence="3" key="2">
    <citation type="submission" date="2021-04" db="EMBL/GenBank/DDBJ databases">
        <authorList>
            <person name="Gilroy R."/>
        </authorList>
    </citation>
    <scope>NUCLEOTIDE SEQUENCE</scope>
    <source>
        <strain evidence="3">CHK188-5543</strain>
    </source>
</reference>
<dbReference type="Gene3D" id="1.10.287.1490">
    <property type="match status" value="1"/>
</dbReference>
<accession>A0A9D1WR56</accession>
<organism evidence="3 4">
    <name type="scientific">Candidatus Anaerotruncus excrementipullorum</name>
    <dbReference type="NCBI Taxonomy" id="2838465"/>
    <lineage>
        <taxon>Bacteria</taxon>
        <taxon>Bacillati</taxon>
        <taxon>Bacillota</taxon>
        <taxon>Clostridia</taxon>
        <taxon>Eubacteriales</taxon>
        <taxon>Oscillospiraceae</taxon>
        <taxon>Anaerotruncus</taxon>
    </lineage>
</organism>
<feature type="region of interest" description="Disordered" evidence="2">
    <location>
        <begin position="222"/>
        <end position="249"/>
    </location>
</feature>
<evidence type="ECO:0000313" key="4">
    <source>
        <dbReference type="Proteomes" id="UP000886800"/>
    </source>
</evidence>
<comment type="caution">
    <text evidence="3">The sequence shown here is derived from an EMBL/GenBank/DDBJ whole genome shotgun (WGS) entry which is preliminary data.</text>
</comment>
<keyword evidence="1" id="KW-0175">Coiled coil</keyword>
<evidence type="ECO:0000256" key="2">
    <source>
        <dbReference type="SAM" id="MobiDB-lite"/>
    </source>
</evidence>
<dbReference type="AlphaFoldDB" id="A0A9D1WR56"/>
<reference evidence="3" key="1">
    <citation type="journal article" date="2021" name="PeerJ">
        <title>Extensive microbial diversity within the chicken gut microbiome revealed by metagenomics and culture.</title>
        <authorList>
            <person name="Gilroy R."/>
            <person name="Ravi A."/>
            <person name="Getino M."/>
            <person name="Pursley I."/>
            <person name="Horton D.L."/>
            <person name="Alikhan N.F."/>
            <person name="Baker D."/>
            <person name="Gharbi K."/>
            <person name="Hall N."/>
            <person name="Watson M."/>
            <person name="Adriaenssens E.M."/>
            <person name="Foster-Nyarko E."/>
            <person name="Jarju S."/>
            <person name="Secka A."/>
            <person name="Antonio M."/>
            <person name="Oren A."/>
            <person name="Chaudhuri R.R."/>
            <person name="La Ragione R."/>
            <person name="Hildebrand F."/>
            <person name="Pallen M.J."/>
        </authorList>
    </citation>
    <scope>NUCLEOTIDE SEQUENCE</scope>
    <source>
        <strain evidence="3">CHK188-5543</strain>
    </source>
</reference>
<name>A0A9D1WR56_9FIRM</name>
<protein>
    <submittedName>
        <fullName evidence="3">Uncharacterized protein</fullName>
    </submittedName>
</protein>
<sequence length="249" mass="28166">MEDTGVFKTTTFGGFDKKSVLAYIDSLNEQQHQAQEEANVKLAEYAKAQESQLAHIRHLEAQLADQEGKWKAASQQLELERTQTRQALEQIASLEEKNRALEKQVSDGERELQIQLERCRQLQFKAESLDYKSKKYDAMSSQIGDALLDAKHNAEAIVAQAQRQAEEITAQAHTSMRQFQSELSTFKGDAARLRKSIEDILFVLNDRIDVMQEVVRQVEERFSLQEPEGSAAQPEAAGNLSEMESKPNP</sequence>
<dbReference type="EMBL" id="DXES01000113">
    <property type="protein sequence ID" value="HIX65584.1"/>
    <property type="molecule type" value="Genomic_DNA"/>
</dbReference>
<proteinExistence type="predicted"/>
<gene>
    <name evidence="3" type="ORF">H9736_04975</name>
</gene>
<evidence type="ECO:0000313" key="3">
    <source>
        <dbReference type="EMBL" id="HIX65584.1"/>
    </source>
</evidence>
<evidence type="ECO:0000256" key="1">
    <source>
        <dbReference type="SAM" id="Coils"/>
    </source>
</evidence>
<dbReference type="Proteomes" id="UP000886800">
    <property type="component" value="Unassembled WGS sequence"/>
</dbReference>